<keyword evidence="2" id="KW-1185">Reference proteome</keyword>
<gene>
    <name evidence="1" type="ORF">FNY97_07995</name>
</gene>
<dbReference type="RefSeq" id="WP_070511170.1">
    <property type="nucleotide sequence ID" value="NZ_VKDK01000011.1"/>
</dbReference>
<evidence type="ECO:0008006" key="3">
    <source>
        <dbReference type="Google" id="ProtNLM"/>
    </source>
</evidence>
<evidence type="ECO:0000313" key="1">
    <source>
        <dbReference type="EMBL" id="TRX61146.1"/>
    </source>
</evidence>
<evidence type="ECO:0000313" key="2">
    <source>
        <dbReference type="Proteomes" id="UP000320443"/>
    </source>
</evidence>
<dbReference type="EMBL" id="VKDK01000011">
    <property type="protein sequence ID" value="TRX61146.1"/>
    <property type="molecule type" value="Genomic_DNA"/>
</dbReference>
<sequence>MRVYFIDTSVLDNLLAIPHKCQAKEQAKIDFAERQSENAKFILPITAVIETGNHIAQLPQGDVRRNIAEKFSQMLELTAHQQAPWILHDFQWNKEFITELVSRHRAGLSMVDMMTQQVGGGDLCILTERELYKRATGITAEVWTYDAALGAYSG</sequence>
<reference evidence="1 2" key="1">
    <citation type="submission" date="2019-07" db="EMBL/GenBank/DDBJ databases">
        <title>Draft genome of C. aurimucosum strain 2274.</title>
        <authorList>
            <person name="Pacheco L.G.C."/>
            <person name="Aguiar E.R.G.R."/>
            <person name="Santos C.S."/>
            <person name="Rocha D.J.P.G."/>
            <person name="Sant'Anna L.O."/>
            <person name="Mattos-Guaraldi A.L."/>
            <person name="Santos L.S."/>
        </authorList>
    </citation>
    <scope>NUCLEOTIDE SEQUENCE [LARGE SCALE GENOMIC DNA]</scope>
    <source>
        <strain evidence="1 2">2274</strain>
    </source>
</reference>
<name>A0A2N6TS85_9CORY</name>
<comment type="caution">
    <text evidence="1">The sequence shown here is derived from an EMBL/GenBank/DDBJ whole genome shotgun (WGS) entry which is preliminary data.</text>
</comment>
<protein>
    <recommendedName>
        <fullName evidence="3">Type II toxin-antitoxin system VapC family toxin</fullName>
    </recommendedName>
</protein>
<accession>A0A2N6TS85</accession>
<proteinExistence type="predicted"/>
<dbReference type="AlphaFoldDB" id="A0A2N6TS85"/>
<organism evidence="1 2">
    <name type="scientific">Corynebacterium hiratae</name>
    <dbReference type="NCBI Taxonomy" id="3139423"/>
    <lineage>
        <taxon>Bacteria</taxon>
        <taxon>Bacillati</taxon>
        <taxon>Actinomycetota</taxon>
        <taxon>Actinomycetes</taxon>
        <taxon>Mycobacteriales</taxon>
        <taxon>Corynebacteriaceae</taxon>
        <taxon>Corynebacterium</taxon>
    </lineage>
</organism>
<dbReference type="Proteomes" id="UP000320443">
    <property type="component" value="Unassembled WGS sequence"/>
</dbReference>